<dbReference type="InterPro" id="IPR050148">
    <property type="entry name" value="Terpene_synthase-like"/>
</dbReference>
<dbReference type="RefSeq" id="WP_170115445.1">
    <property type="nucleotide sequence ID" value="NZ_CP022163.1"/>
</dbReference>
<dbReference type="EMBL" id="CP022163">
    <property type="protein sequence ID" value="ATB27439.1"/>
    <property type="molecule type" value="Genomic_DNA"/>
</dbReference>
<organism evidence="2 3">
    <name type="scientific">Melittangium boletus DSM 14713</name>
    <dbReference type="NCBI Taxonomy" id="1294270"/>
    <lineage>
        <taxon>Bacteria</taxon>
        <taxon>Pseudomonadati</taxon>
        <taxon>Myxococcota</taxon>
        <taxon>Myxococcia</taxon>
        <taxon>Myxococcales</taxon>
        <taxon>Cystobacterineae</taxon>
        <taxon>Archangiaceae</taxon>
        <taxon>Melittangium</taxon>
    </lineage>
</organism>
<dbReference type="InterPro" id="IPR032696">
    <property type="entry name" value="SQ_cyclase_C"/>
</dbReference>
<dbReference type="PANTHER" id="PTHR31739">
    <property type="entry name" value="ENT-COPALYL DIPHOSPHATE SYNTHASE, CHLOROPLASTIC"/>
    <property type="match status" value="1"/>
</dbReference>
<dbReference type="SUPFAM" id="SSF48239">
    <property type="entry name" value="Terpenoid cyclases/Protein prenyltransferases"/>
    <property type="match status" value="2"/>
</dbReference>
<dbReference type="Proteomes" id="UP000217289">
    <property type="component" value="Chromosome"/>
</dbReference>
<evidence type="ECO:0000259" key="1">
    <source>
        <dbReference type="Pfam" id="PF13243"/>
    </source>
</evidence>
<keyword evidence="3" id="KW-1185">Reference proteome</keyword>
<dbReference type="CDD" id="cd00688">
    <property type="entry name" value="ISOPREN_C2_like"/>
    <property type="match status" value="1"/>
</dbReference>
<evidence type="ECO:0000313" key="3">
    <source>
        <dbReference type="Proteomes" id="UP000217289"/>
    </source>
</evidence>
<feature type="domain" description="Squalene cyclase C-terminal" evidence="1">
    <location>
        <begin position="330"/>
        <end position="415"/>
    </location>
</feature>
<dbReference type="Pfam" id="PF13243">
    <property type="entry name" value="SQHop_cyclase_C"/>
    <property type="match status" value="1"/>
</dbReference>
<dbReference type="GO" id="GO:0016102">
    <property type="term" value="P:diterpenoid biosynthetic process"/>
    <property type="evidence" value="ECO:0007669"/>
    <property type="project" value="TreeGrafter"/>
</dbReference>
<sequence>MAELQSLVSKTGQGGGLMSPSVYDTAQVLRLLTPEDSTSPVVDWLLDQQVSDGGWGDSVLPLHRDIPTLSAILALRRFPQHPRTRGAIEAGLRFLRAQAPLWSELVVDELPVAAEILLPSLLSELGEEEALPREPYAKLMALGERKRKLISKLPMRAGVPWIHVWETWGTEPTTALMDGAGSIGHSASATAAWIKAAQGRPELESFVQRGRQYLRESSRSTGSELQGVVPVGAPHTYFEQSFVVYALLMAGLLDDPRLSGPVTSVMRGLTRALGPQGIGMSDHFLQDGDDTSAVVAAMRALGMDADPALLYRFQKDDHFIAYPGEMNSSPTLTARCIHALRMLGKTEGLEPFQNYLLSRQEPTGRWSFDKWNRSWLYTTFHSVVGLVDSPHMDAVYKALHAVLSAQSADGGWSSVGPANMTETAYAVLMLGFLERHGVRHSGISLALDRASRWMMRHYSPFVPAEVKVKCWISKELYRMERIDTAFELSALLMLRMRG</sequence>
<evidence type="ECO:0000313" key="2">
    <source>
        <dbReference type="EMBL" id="ATB27439.1"/>
    </source>
</evidence>
<accession>A0A250I6F4</accession>
<name>A0A250I6F4_9BACT</name>
<protein>
    <recommendedName>
        <fullName evidence="1">Squalene cyclase C-terminal domain-containing protein</fullName>
    </recommendedName>
</protein>
<dbReference type="AlphaFoldDB" id="A0A250I6F4"/>
<dbReference type="PANTHER" id="PTHR31739:SF25">
    <property type="entry name" value="(E,E)-GERANYLLINALOOL SYNTHASE"/>
    <property type="match status" value="1"/>
</dbReference>
<dbReference type="GO" id="GO:0010333">
    <property type="term" value="F:terpene synthase activity"/>
    <property type="evidence" value="ECO:0007669"/>
    <property type="project" value="InterPro"/>
</dbReference>
<dbReference type="Gene3D" id="1.50.10.160">
    <property type="match status" value="1"/>
</dbReference>
<dbReference type="KEGG" id="mbd:MEBOL_000881"/>
<gene>
    <name evidence="2" type="ORF">MEBOL_000881</name>
</gene>
<dbReference type="Gene3D" id="1.50.10.20">
    <property type="match status" value="1"/>
</dbReference>
<reference evidence="2 3" key="1">
    <citation type="submission" date="2017-06" db="EMBL/GenBank/DDBJ databases">
        <authorList>
            <person name="Kim H.J."/>
            <person name="Triplett B.A."/>
        </authorList>
    </citation>
    <scope>NUCLEOTIDE SEQUENCE [LARGE SCALE GENOMIC DNA]</scope>
    <source>
        <strain evidence="2 3">DSM 14713</strain>
    </source>
</reference>
<dbReference type="InterPro" id="IPR008930">
    <property type="entry name" value="Terpenoid_cyclase/PrenylTrfase"/>
</dbReference>
<dbReference type="GO" id="GO:0000287">
    <property type="term" value="F:magnesium ion binding"/>
    <property type="evidence" value="ECO:0007669"/>
    <property type="project" value="TreeGrafter"/>
</dbReference>
<proteinExistence type="predicted"/>